<organism evidence="1 2">
    <name type="scientific">Mucuna pruriens</name>
    <name type="common">Velvet bean</name>
    <name type="synonym">Dolichos pruriens</name>
    <dbReference type="NCBI Taxonomy" id="157652"/>
    <lineage>
        <taxon>Eukaryota</taxon>
        <taxon>Viridiplantae</taxon>
        <taxon>Streptophyta</taxon>
        <taxon>Embryophyta</taxon>
        <taxon>Tracheophyta</taxon>
        <taxon>Spermatophyta</taxon>
        <taxon>Magnoliopsida</taxon>
        <taxon>eudicotyledons</taxon>
        <taxon>Gunneridae</taxon>
        <taxon>Pentapetalae</taxon>
        <taxon>rosids</taxon>
        <taxon>fabids</taxon>
        <taxon>Fabales</taxon>
        <taxon>Fabaceae</taxon>
        <taxon>Papilionoideae</taxon>
        <taxon>50 kb inversion clade</taxon>
        <taxon>NPAAA clade</taxon>
        <taxon>indigoferoid/millettioid clade</taxon>
        <taxon>Phaseoleae</taxon>
        <taxon>Mucuna</taxon>
    </lineage>
</organism>
<comment type="caution">
    <text evidence="1">The sequence shown here is derived from an EMBL/GenBank/DDBJ whole genome shotgun (WGS) entry which is preliminary data.</text>
</comment>
<keyword evidence="2" id="KW-1185">Reference proteome</keyword>
<gene>
    <name evidence="1" type="ORF">CR513_62812</name>
</gene>
<accession>A0A371DZD5</accession>
<proteinExistence type="predicted"/>
<dbReference type="AlphaFoldDB" id="A0A371DZD5"/>
<dbReference type="Proteomes" id="UP000257109">
    <property type="component" value="Unassembled WGS sequence"/>
</dbReference>
<protein>
    <submittedName>
        <fullName evidence="1">Uncharacterized protein</fullName>
    </submittedName>
</protein>
<name>A0A371DZD5_MUCPR</name>
<evidence type="ECO:0000313" key="2">
    <source>
        <dbReference type="Proteomes" id="UP000257109"/>
    </source>
</evidence>
<sequence>MADAIISGNALTKKLSRVAKKKVLITQRQVVAIKKRNKIIREQVTTIKQSTNRVYSESDEL</sequence>
<feature type="non-terminal residue" evidence="1">
    <location>
        <position position="1"/>
    </location>
</feature>
<evidence type="ECO:0000313" key="1">
    <source>
        <dbReference type="EMBL" id="RDX57915.1"/>
    </source>
</evidence>
<dbReference type="EMBL" id="QJKJ01018040">
    <property type="protein sequence ID" value="RDX57915.1"/>
    <property type="molecule type" value="Genomic_DNA"/>
</dbReference>
<reference evidence="1" key="1">
    <citation type="submission" date="2018-05" db="EMBL/GenBank/DDBJ databases">
        <title>Draft genome of Mucuna pruriens seed.</title>
        <authorList>
            <person name="Nnadi N.E."/>
            <person name="Vos R."/>
            <person name="Hasami M.H."/>
            <person name="Devisetty U.K."/>
            <person name="Aguiy J.C."/>
        </authorList>
    </citation>
    <scope>NUCLEOTIDE SEQUENCE [LARGE SCALE GENOMIC DNA]</scope>
    <source>
        <strain evidence="1">JCA_2017</strain>
    </source>
</reference>